<dbReference type="STRING" id="188477.A0A3S1C9A6"/>
<dbReference type="AlphaFoldDB" id="A0A3S1C9A6"/>
<keyword evidence="2" id="KW-1185">Reference proteome</keyword>
<evidence type="ECO:0000313" key="2">
    <source>
        <dbReference type="Proteomes" id="UP000271974"/>
    </source>
</evidence>
<name>A0A3S1C9A6_ELYCH</name>
<dbReference type="OrthoDB" id="2120499at2759"/>
<evidence type="ECO:0008006" key="3">
    <source>
        <dbReference type="Google" id="ProtNLM"/>
    </source>
</evidence>
<dbReference type="PANTHER" id="PTHR15510:SF5">
    <property type="entry name" value="SPERM-ASSOCIATED ANTIGEN 8"/>
    <property type="match status" value="1"/>
</dbReference>
<proteinExistence type="predicted"/>
<evidence type="ECO:0000313" key="1">
    <source>
        <dbReference type="EMBL" id="RUS86461.1"/>
    </source>
</evidence>
<dbReference type="GO" id="GO:0005634">
    <property type="term" value="C:nucleus"/>
    <property type="evidence" value="ECO:0007669"/>
    <property type="project" value="TreeGrafter"/>
</dbReference>
<dbReference type="EMBL" id="RQTK01000138">
    <property type="protein sequence ID" value="RUS86461.1"/>
    <property type="molecule type" value="Genomic_DNA"/>
</dbReference>
<sequence>MEAMNARIGTSIANDGRNELRVNNSAGRCLLENWVEERANYGRDPPLDRDYNMAERSVFLRSGHPGLLTIDEKAKAEDNTTVRVTYTVPNVDKTRRVGLRKELMERAFAEGVIAEIQQQNKKVEDAIKAEPMCSTFMQDYTKDFPKSQPAPTKDHDLVKEQAVTFWSEHRDKIHGCTQVKTRDTAFRRNDAFSKPIGDYWDEPQPYELDQYPMM</sequence>
<dbReference type="GO" id="GO:0008017">
    <property type="term" value="F:microtubule binding"/>
    <property type="evidence" value="ECO:0007669"/>
    <property type="project" value="InterPro"/>
</dbReference>
<dbReference type="GO" id="GO:0045944">
    <property type="term" value="P:positive regulation of transcription by RNA polymerase II"/>
    <property type="evidence" value="ECO:0007669"/>
    <property type="project" value="TreeGrafter"/>
</dbReference>
<accession>A0A3S1C9A6</accession>
<dbReference type="GO" id="GO:0005737">
    <property type="term" value="C:cytoplasm"/>
    <property type="evidence" value="ECO:0007669"/>
    <property type="project" value="TreeGrafter"/>
</dbReference>
<protein>
    <recommendedName>
        <fullName evidence="3">Sperm-associated antigen 8</fullName>
    </recommendedName>
</protein>
<gene>
    <name evidence="1" type="ORF">EGW08_005776</name>
</gene>
<reference evidence="1 2" key="1">
    <citation type="submission" date="2019-01" db="EMBL/GenBank/DDBJ databases">
        <title>A draft genome assembly of the solar-powered sea slug Elysia chlorotica.</title>
        <authorList>
            <person name="Cai H."/>
            <person name="Li Q."/>
            <person name="Fang X."/>
            <person name="Li J."/>
            <person name="Curtis N.E."/>
            <person name="Altenburger A."/>
            <person name="Shibata T."/>
            <person name="Feng M."/>
            <person name="Maeda T."/>
            <person name="Schwartz J.A."/>
            <person name="Shigenobu S."/>
            <person name="Lundholm N."/>
            <person name="Nishiyama T."/>
            <person name="Yang H."/>
            <person name="Hasebe M."/>
            <person name="Li S."/>
            <person name="Pierce S.K."/>
            <person name="Wang J."/>
        </authorList>
    </citation>
    <scope>NUCLEOTIDE SEQUENCE [LARGE SCALE GENOMIC DNA]</scope>
    <source>
        <strain evidence="1">EC2010</strain>
        <tissue evidence="1">Whole organism of an adult</tissue>
    </source>
</reference>
<dbReference type="PANTHER" id="PTHR15510">
    <property type="entry name" value="SPERM-ASSOCIATED ANTIGEN 8"/>
    <property type="match status" value="1"/>
</dbReference>
<dbReference type="Pfam" id="PF22584">
    <property type="entry name" value="CFAP143"/>
    <property type="match status" value="1"/>
</dbReference>
<dbReference type="Proteomes" id="UP000271974">
    <property type="component" value="Unassembled WGS sequence"/>
</dbReference>
<comment type="caution">
    <text evidence="1">The sequence shown here is derived from an EMBL/GenBank/DDBJ whole genome shotgun (WGS) entry which is preliminary data.</text>
</comment>
<organism evidence="1 2">
    <name type="scientific">Elysia chlorotica</name>
    <name type="common">Eastern emerald elysia</name>
    <name type="synonym">Sea slug</name>
    <dbReference type="NCBI Taxonomy" id="188477"/>
    <lineage>
        <taxon>Eukaryota</taxon>
        <taxon>Metazoa</taxon>
        <taxon>Spiralia</taxon>
        <taxon>Lophotrochozoa</taxon>
        <taxon>Mollusca</taxon>
        <taxon>Gastropoda</taxon>
        <taxon>Heterobranchia</taxon>
        <taxon>Euthyneura</taxon>
        <taxon>Panpulmonata</taxon>
        <taxon>Sacoglossa</taxon>
        <taxon>Placobranchoidea</taxon>
        <taxon>Plakobranchidae</taxon>
        <taxon>Elysia</taxon>
    </lineage>
</organism>
<dbReference type="InterPro" id="IPR026124">
    <property type="entry name" value="Sperm-assoc_Ag8"/>
</dbReference>